<dbReference type="PANTHER" id="PTHR35580:SF1">
    <property type="entry name" value="PHYTASE-LIKE DOMAIN-CONTAINING PROTEIN"/>
    <property type="match status" value="1"/>
</dbReference>
<dbReference type="OrthoDB" id="937114at2"/>
<dbReference type="InterPro" id="IPR052918">
    <property type="entry name" value="Motility_Chemotaxis_Reg"/>
</dbReference>
<proteinExistence type="predicted"/>
<keyword evidence="2" id="KW-1185">Reference proteome</keyword>
<dbReference type="Gene3D" id="2.120.10.30">
    <property type="entry name" value="TolB, C-terminal domain"/>
    <property type="match status" value="1"/>
</dbReference>
<reference evidence="1 2" key="1">
    <citation type="submission" date="2018-07" db="EMBL/GenBank/DDBJ databases">
        <title>Genome analysis of Runella aurantiaca.</title>
        <authorList>
            <person name="Yang X."/>
        </authorList>
    </citation>
    <scope>NUCLEOTIDE SEQUENCE [LARGE SCALE GENOMIC DNA]</scope>
    <source>
        <strain evidence="1 2">YX9</strain>
    </source>
</reference>
<sequence length="553" mass="57873">MKRNIFILTIVLMLLGVGVREIQAQNVTILPSGISPSPAGAVPRISYEAIMALPSPQGGDLAYDITFGVMRMYNGTDWLILRATDTSRREAGIYESINTKQLENNSIAVDVAGNVYISGRFKGTFSAGGFTLVSAGGYDLFVAKFNSSGTMQWLRRGGGQFDDFDHRLALDAAGNIYVTGGFQSVADFNTPSASGKNELVSAGGLDIFIAKYNSAGALQWLRRGGGAVNDRGNDIAIDGNNNIYIIGSFNGTANFNTPSAFGSNQLISAGTADLDMCVAKYNSAGTLQWLRRGGGTANDVGLGIAVDPTGVVYVTGSFAFTANFNTPSASGSNELVSVSNGVSDLFLVKYSTLGTLQWIRRGGGSSFDYGNDIALDATGNVYVTGKFSATANFNTPSAAGSNELVSAGLEDILVVKYNPSGVVQLLRRGGGAGNDIGHGIVVDESGNIYVTGEFKQTANFNTPTATGSNEMIAAGTDLASTDMFTVKYNAAGTVQWLQRGGGPSYDHGYGIALGANDNVYVVGTYRGLAPLGLGTFNTGSNDVLGGFWAFFKQ</sequence>
<organism evidence="1 2">
    <name type="scientific">Runella aurantiaca</name>
    <dbReference type="NCBI Taxonomy" id="2282308"/>
    <lineage>
        <taxon>Bacteria</taxon>
        <taxon>Pseudomonadati</taxon>
        <taxon>Bacteroidota</taxon>
        <taxon>Cytophagia</taxon>
        <taxon>Cytophagales</taxon>
        <taxon>Spirosomataceae</taxon>
        <taxon>Runella</taxon>
    </lineage>
</organism>
<dbReference type="PANTHER" id="PTHR35580">
    <property type="entry name" value="CELL SURFACE GLYCOPROTEIN (S-LAYER PROTEIN)-LIKE PROTEIN"/>
    <property type="match status" value="1"/>
</dbReference>
<evidence type="ECO:0000313" key="2">
    <source>
        <dbReference type="Proteomes" id="UP000253141"/>
    </source>
</evidence>
<comment type="caution">
    <text evidence="1">The sequence shown here is derived from an EMBL/GenBank/DDBJ whole genome shotgun (WGS) entry which is preliminary data.</text>
</comment>
<evidence type="ECO:0000313" key="1">
    <source>
        <dbReference type="EMBL" id="RDB05549.1"/>
    </source>
</evidence>
<protein>
    <recommendedName>
        <fullName evidence="3">Beta-propeller repeat-containing protein</fullName>
    </recommendedName>
</protein>
<dbReference type="EMBL" id="QPIW01000009">
    <property type="protein sequence ID" value="RDB05549.1"/>
    <property type="molecule type" value="Genomic_DNA"/>
</dbReference>
<dbReference type="Proteomes" id="UP000253141">
    <property type="component" value="Unassembled WGS sequence"/>
</dbReference>
<dbReference type="InterPro" id="IPR010620">
    <property type="entry name" value="SBBP_repeat"/>
</dbReference>
<accession>A0A369I707</accession>
<gene>
    <name evidence="1" type="ORF">DVG78_13275</name>
</gene>
<dbReference type="SUPFAM" id="SSF101898">
    <property type="entry name" value="NHL repeat"/>
    <property type="match status" value="1"/>
</dbReference>
<dbReference type="AlphaFoldDB" id="A0A369I707"/>
<name>A0A369I707_9BACT</name>
<evidence type="ECO:0008006" key="3">
    <source>
        <dbReference type="Google" id="ProtNLM"/>
    </source>
</evidence>
<dbReference type="Pfam" id="PF06739">
    <property type="entry name" value="SBBP"/>
    <property type="match status" value="2"/>
</dbReference>
<dbReference type="RefSeq" id="WP_114461558.1">
    <property type="nucleotide sequence ID" value="NZ_QPIW01000009.1"/>
</dbReference>
<dbReference type="InterPro" id="IPR011042">
    <property type="entry name" value="6-blade_b-propeller_TolB-like"/>
</dbReference>